<evidence type="ECO:0000313" key="2">
    <source>
        <dbReference type="EMBL" id="SIS45997.1"/>
    </source>
</evidence>
<dbReference type="NCBIfam" id="TIGR01414">
    <property type="entry name" value="autotrans_barl"/>
    <property type="match status" value="1"/>
</dbReference>
<organism evidence="2 3">
    <name type="scientific">Neptunomonas antarctica</name>
    <dbReference type="NCBI Taxonomy" id="619304"/>
    <lineage>
        <taxon>Bacteria</taxon>
        <taxon>Pseudomonadati</taxon>
        <taxon>Pseudomonadota</taxon>
        <taxon>Gammaproteobacteria</taxon>
        <taxon>Oceanospirillales</taxon>
        <taxon>Oceanospirillaceae</taxon>
        <taxon>Neptunomonas</taxon>
    </lineage>
</organism>
<dbReference type="SUPFAM" id="SSF103515">
    <property type="entry name" value="Autotransporter"/>
    <property type="match status" value="1"/>
</dbReference>
<dbReference type="PROSITE" id="PS51208">
    <property type="entry name" value="AUTOTRANSPORTER"/>
    <property type="match status" value="1"/>
</dbReference>
<dbReference type="Proteomes" id="UP000185999">
    <property type="component" value="Unassembled WGS sequence"/>
</dbReference>
<name>A0A1N7J9P7_9GAMM</name>
<gene>
    <name evidence="2" type="ORF">SAMN05421760_101820</name>
</gene>
<feature type="domain" description="Autotransporter" evidence="1">
    <location>
        <begin position="775"/>
        <end position="1051"/>
    </location>
</feature>
<evidence type="ECO:0000313" key="3">
    <source>
        <dbReference type="Proteomes" id="UP000185999"/>
    </source>
</evidence>
<dbReference type="NCBIfam" id="TIGR04393">
    <property type="entry name" value="rpt_T5SS_PEPC"/>
    <property type="match status" value="8"/>
</dbReference>
<dbReference type="InterPro" id="IPR024973">
    <property type="entry name" value="ESPR"/>
</dbReference>
<dbReference type="OrthoDB" id="9780507at2"/>
<accession>A0A1N7J9P7</accession>
<dbReference type="Gene3D" id="2.40.128.130">
    <property type="entry name" value="Autotransporter beta-domain"/>
    <property type="match status" value="1"/>
</dbReference>
<keyword evidence="3" id="KW-1185">Reference proteome</keyword>
<dbReference type="InterPro" id="IPR036709">
    <property type="entry name" value="Autotransporte_beta_dom_sf"/>
</dbReference>
<dbReference type="SMART" id="SM00869">
    <property type="entry name" value="Autotransporter"/>
    <property type="match status" value="1"/>
</dbReference>
<proteinExistence type="predicted"/>
<dbReference type="EMBL" id="FTOE01000001">
    <property type="protein sequence ID" value="SIS45997.1"/>
    <property type="molecule type" value="Genomic_DNA"/>
</dbReference>
<dbReference type="Pfam" id="PF03797">
    <property type="entry name" value="Autotransporter"/>
    <property type="match status" value="1"/>
</dbReference>
<dbReference type="GO" id="GO:0019867">
    <property type="term" value="C:outer membrane"/>
    <property type="evidence" value="ECO:0007669"/>
    <property type="project" value="InterPro"/>
</dbReference>
<reference evidence="3" key="1">
    <citation type="submission" date="2017-01" db="EMBL/GenBank/DDBJ databases">
        <authorList>
            <person name="Varghese N."/>
            <person name="Submissions S."/>
        </authorList>
    </citation>
    <scope>NUCLEOTIDE SEQUENCE [LARGE SCALE GENOMIC DNA]</scope>
    <source>
        <strain evidence="3">DSM 22306</strain>
    </source>
</reference>
<evidence type="ECO:0000259" key="1">
    <source>
        <dbReference type="PROSITE" id="PS51208"/>
    </source>
</evidence>
<dbReference type="InterPro" id="IPR005546">
    <property type="entry name" value="Autotransporte_beta"/>
</dbReference>
<dbReference type="STRING" id="619304.SAMN05421760_101820"/>
<dbReference type="InterPro" id="IPR006315">
    <property type="entry name" value="OM_autotransptr_brl_dom"/>
</dbReference>
<dbReference type="Pfam" id="PF13018">
    <property type="entry name" value="ESPR"/>
    <property type="match status" value="1"/>
</dbReference>
<sequence length="1051" mass="106083">MVVQMNRTFKVIWNVSRQVWMVTGELTRGKSKSSTAASASKFIPTLSSALLATGLSAIALPAWSVDTSRTGASGDWFTTDNWDTNAVPTSSDNTFIDNDGAAQVSSGTAQARDLSVGFSGNGTLDITNGGAVSNTFGFIGRNSGSSISSVTVDGVGSSWTNSGNLSVGHSGDGTLNVSDGGTVSNNRGFIGFGLGSTSRATVDGAGSSWTNSDSLYVGDSGNGTLEITNGGAVSNTVGYIGHKLDGISSATVDGADSTWANSDRLYVGDVGEGTLDITNGGAVSNTVGYIGYNTVSKGWVTVDGAGSSWTNSDDLYVGDLGDAALAISNGGAVSNTFGYIGRQSGSTGNVTVDGASSSWTNSSRLYVGSSGDGTLDIANGGAVSNTFGYIGYDSGSTGSVTVDGTGSSWANSSELIVGELANGTLEITNGGAVSNTNGFIGYNSGSTGSVTVDGSGSSWTNSDDLFVGSSGDGALDISNGGTVNVNSGTGTVSIGGSPGSTGTLNIGAASGDTAVAAGTLSAASVSFAAGTGALAFNHTETDYTFSPTISGAGSIGLLSGSTRFTGALTGYTGTLTVDGGTLAIQSGETLSLGGNYTQAASGVISLGVTNTASFGKLIVAGTATLASNAQINVDVAGLSTPPSLTNVILAGTLTSDGSFVVTDNSLLFNFDAVKDGNTVDLTLASAATAQSLTTKRSTLGAAATIDSIISTNPTGEIASSLISLTTVQEVTDAVESLLPGNSSGMAQTTNISTNAVTGIVASRQDLTRGLSSGDDFITDRHIWVKPFGGWAEQDTRQGVTGYDVDSYGLALGMDRDVSSSWNAGLALAYINSDVASTLAAGAQSVDIDTYLAKVYATNMLDATTALNLQAGLGFSNYDSNRRIFTGDVASAGYDSWNVQLSAELERSYQVSDKTVMTPYVHADYGYTNVDGYTESGAGALSLNVANDSADSLIIGTGVKANHTVSDSLLLMANAGIGYDVMTDRTSLTSSFAGGGAQFTTEGIEPDEWVYNAGLGAKYILDNGAEITASYNIDARQDFTDQSVSVNFRMMF</sequence>
<dbReference type="InterPro" id="IPR030895">
    <property type="entry name" value="T5SS_PEPC_rpt"/>
</dbReference>
<dbReference type="AlphaFoldDB" id="A0A1N7J9P7"/>
<protein>
    <submittedName>
        <fullName evidence="2">Outer membrane autotransporter barrel domain-containing protein</fullName>
    </submittedName>
</protein>